<organism evidence="1 2">
    <name type="scientific">Ataeniobius toweri</name>
    <dbReference type="NCBI Taxonomy" id="208326"/>
    <lineage>
        <taxon>Eukaryota</taxon>
        <taxon>Metazoa</taxon>
        <taxon>Chordata</taxon>
        <taxon>Craniata</taxon>
        <taxon>Vertebrata</taxon>
        <taxon>Euteleostomi</taxon>
        <taxon>Actinopterygii</taxon>
        <taxon>Neopterygii</taxon>
        <taxon>Teleostei</taxon>
        <taxon>Neoteleostei</taxon>
        <taxon>Acanthomorphata</taxon>
        <taxon>Ovalentaria</taxon>
        <taxon>Atherinomorphae</taxon>
        <taxon>Cyprinodontiformes</taxon>
        <taxon>Goodeidae</taxon>
        <taxon>Ataeniobius</taxon>
    </lineage>
</organism>
<evidence type="ECO:0000313" key="1">
    <source>
        <dbReference type="EMBL" id="MED6236411.1"/>
    </source>
</evidence>
<proteinExistence type="predicted"/>
<keyword evidence="2" id="KW-1185">Reference proteome</keyword>
<dbReference type="Proteomes" id="UP001345963">
    <property type="component" value="Unassembled WGS sequence"/>
</dbReference>
<gene>
    <name evidence="1" type="ORF">ATANTOWER_008771</name>
</gene>
<sequence>MVRGPFQQRRQYALNACCHHCRACSALAAGGFECICTQSEVITFVQWTKLASKEATSVKDLHQTLQAVQRQTREDRSKDAFLVIHVGLLLIQGSELPPNHA</sequence>
<comment type="caution">
    <text evidence="1">The sequence shown here is derived from an EMBL/GenBank/DDBJ whole genome shotgun (WGS) entry which is preliminary data.</text>
</comment>
<name>A0ABU7AE15_9TELE</name>
<dbReference type="EMBL" id="JAHUTI010011893">
    <property type="protein sequence ID" value="MED6236411.1"/>
    <property type="molecule type" value="Genomic_DNA"/>
</dbReference>
<accession>A0ABU7AE15</accession>
<protein>
    <submittedName>
        <fullName evidence="1">Uncharacterized protein</fullName>
    </submittedName>
</protein>
<reference evidence="1 2" key="1">
    <citation type="submission" date="2021-07" db="EMBL/GenBank/DDBJ databases">
        <authorList>
            <person name="Palmer J.M."/>
        </authorList>
    </citation>
    <scope>NUCLEOTIDE SEQUENCE [LARGE SCALE GENOMIC DNA]</scope>
    <source>
        <strain evidence="1 2">AT_MEX2019</strain>
        <tissue evidence="1">Muscle</tissue>
    </source>
</reference>
<evidence type="ECO:0000313" key="2">
    <source>
        <dbReference type="Proteomes" id="UP001345963"/>
    </source>
</evidence>